<name>A0ABN2WBW9_9ACTN</name>
<evidence type="ECO:0000313" key="3">
    <source>
        <dbReference type="Proteomes" id="UP001500016"/>
    </source>
</evidence>
<dbReference type="Proteomes" id="UP001500016">
    <property type="component" value="Unassembled WGS sequence"/>
</dbReference>
<evidence type="ECO:0000313" key="2">
    <source>
        <dbReference type="EMBL" id="GAA2087151.1"/>
    </source>
</evidence>
<organism evidence="2 3">
    <name type="scientific">Streptomyces albiaxialis</name>
    <dbReference type="NCBI Taxonomy" id="329523"/>
    <lineage>
        <taxon>Bacteria</taxon>
        <taxon>Bacillati</taxon>
        <taxon>Actinomycetota</taxon>
        <taxon>Actinomycetes</taxon>
        <taxon>Kitasatosporales</taxon>
        <taxon>Streptomycetaceae</taxon>
        <taxon>Streptomyces</taxon>
    </lineage>
</organism>
<accession>A0ABN2WBW9</accession>
<comment type="caution">
    <text evidence="2">The sequence shown here is derived from an EMBL/GenBank/DDBJ whole genome shotgun (WGS) entry which is preliminary data.</text>
</comment>
<protein>
    <submittedName>
        <fullName evidence="2">Uncharacterized protein</fullName>
    </submittedName>
</protein>
<feature type="compositionally biased region" description="Basic and acidic residues" evidence="1">
    <location>
        <begin position="66"/>
        <end position="79"/>
    </location>
</feature>
<feature type="region of interest" description="Disordered" evidence="1">
    <location>
        <begin position="51"/>
        <end position="79"/>
    </location>
</feature>
<keyword evidence="3" id="KW-1185">Reference proteome</keyword>
<reference evidence="2 3" key="1">
    <citation type="journal article" date="2019" name="Int. J. Syst. Evol. Microbiol.">
        <title>The Global Catalogue of Microorganisms (GCM) 10K type strain sequencing project: providing services to taxonomists for standard genome sequencing and annotation.</title>
        <authorList>
            <consortium name="The Broad Institute Genomics Platform"/>
            <consortium name="The Broad Institute Genome Sequencing Center for Infectious Disease"/>
            <person name="Wu L."/>
            <person name="Ma J."/>
        </authorList>
    </citation>
    <scope>NUCLEOTIDE SEQUENCE [LARGE SCALE GENOMIC DNA]</scope>
    <source>
        <strain evidence="2 3">JCM 15478</strain>
    </source>
</reference>
<gene>
    <name evidence="2" type="ORF">GCM10009801_49960</name>
</gene>
<proteinExistence type="predicted"/>
<sequence>MGTAVATAVEEAAVARVTRETRIAFVTMPTKLGADFPVCLVRRPVEWRAGEQGPSARCSRVPPRGEGWRTGRRIEDGHP</sequence>
<dbReference type="EMBL" id="BAAAPE010000013">
    <property type="protein sequence ID" value="GAA2087151.1"/>
    <property type="molecule type" value="Genomic_DNA"/>
</dbReference>
<evidence type="ECO:0000256" key="1">
    <source>
        <dbReference type="SAM" id="MobiDB-lite"/>
    </source>
</evidence>